<keyword evidence="1" id="KW-0479">Metal-binding</keyword>
<evidence type="ECO:0000256" key="1">
    <source>
        <dbReference type="ARBA" id="ARBA00022723"/>
    </source>
</evidence>
<evidence type="ECO:0000313" key="7">
    <source>
        <dbReference type="Proteomes" id="UP000541444"/>
    </source>
</evidence>
<name>A0A7J7NE21_9MAGN</name>
<dbReference type="InterPro" id="IPR006564">
    <property type="entry name" value="Znf_PMZ"/>
</dbReference>
<sequence>MFTNAPLSIEPEPIIGQTKTSAEFQFELQPDQVKDLPNFWLKYVVYTEDPYDFSKEFNIGDLYQDRIELKNHKKAYAAVNKFNHKYVMSNEYKIVIHCKGYKFSWRIYATRLLGSALFRMRGSFEHAYQLLTSYFTKVRLVDPDFVFDLQTASCKDKRLTRYRAAYTNHVKSWNNVILKVRDLPIHVFIEELCRICSEMSYTYREEVEKSQAHLMPWATDYYESRKFVVDSLTCRVRTSRHHFQMTSYGRIDSVNIKDGTCSCRWWQMMGIPCEHGVRTLGLTNVDSTTRVSNYFTSNTYKAVYEPIWIPIRGNEQWKILYTDPRVHAPIPTV</sequence>
<gene>
    <name evidence="6" type="ORF">GIB67_018841</name>
</gene>
<organism evidence="6 7">
    <name type="scientific">Kingdonia uniflora</name>
    <dbReference type="NCBI Taxonomy" id="39325"/>
    <lineage>
        <taxon>Eukaryota</taxon>
        <taxon>Viridiplantae</taxon>
        <taxon>Streptophyta</taxon>
        <taxon>Embryophyta</taxon>
        <taxon>Tracheophyta</taxon>
        <taxon>Spermatophyta</taxon>
        <taxon>Magnoliopsida</taxon>
        <taxon>Ranunculales</taxon>
        <taxon>Circaeasteraceae</taxon>
        <taxon>Kingdonia</taxon>
    </lineage>
</organism>
<dbReference type="PANTHER" id="PTHR31973:SF187">
    <property type="entry name" value="MUTATOR TRANSPOSASE MUDRA PROTEIN"/>
    <property type="match status" value="1"/>
</dbReference>
<proteinExistence type="predicted"/>
<dbReference type="PANTHER" id="PTHR31973">
    <property type="entry name" value="POLYPROTEIN, PUTATIVE-RELATED"/>
    <property type="match status" value="1"/>
</dbReference>
<evidence type="ECO:0000256" key="2">
    <source>
        <dbReference type="ARBA" id="ARBA00022771"/>
    </source>
</evidence>
<evidence type="ECO:0000313" key="6">
    <source>
        <dbReference type="EMBL" id="KAF6165397.1"/>
    </source>
</evidence>
<keyword evidence="7" id="KW-1185">Reference proteome</keyword>
<dbReference type="AlphaFoldDB" id="A0A7J7NE21"/>
<feature type="domain" description="SWIM-type" evidence="5">
    <location>
        <begin position="252"/>
        <end position="284"/>
    </location>
</feature>
<dbReference type="EMBL" id="JACGCM010000854">
    <property type="protein sequence ID" value="KAF6165397.1"/>
    <property type="molecule type" value="Genomic_DNA"/>
</dbReference>
<keyword evidence="3" id="KW-0862">Zinc</keyword>
<dbReference type="Pfam" id="PF04434">
    <property type="entry name" value="SWIM"/>
    <property type="match status" value="1"/>
</dbReference>
<dbReference type="PROSITE" id="PS50966">
    <property type="entry name" value="ZF_SWIM"/>
    <property type="match status" value="1"/>
</dbReference>
<evidence type="ECO:0000256" key="3">
    <source>
        <dbReference type="ARBA" id="ARBA00022833"/>
    </source>
</evidence>
<dbReference type="GO" id="GO:0008270">
    <property type="term" value="F:zinc ion binding"/>
    <property type="evidence" value="ECO:0007669"/>
    <property type="project" value="UniProtKB-KW"/>
</dbReference>
<evidence type="ECO:0000259" key="5">
    <source>
        <dbReference type="PROSITE" id="PS50966"/>
    </source>
</evidence>
<dbReference type="Proteomes" id="UP000541444">
    <property type="component" value="Unassembled WGS sequence"/>
</dbReference>
<protein>
    <recommendedName>
        <fullName evidence="5">SWIM-type domain-containing protein</fullName>
    </recommendedName>
</protein>
<accession>A0A7J7NE21</accession>
<keyword evidence="2 4" id="KW-0863">Zinc-finger</keyword>
<comment type="caution">
    <text evidence="6">The sequence shown here is derived from an EMBL/GenBank/DDBJ whole genome shotgun (WGS) entry which is preliminary data.</text>
</comment>
<dbReference type="SMART" id="SM00575">
    <property type="entry name" value="ZnF_PMZ"/>
    <property type="match status" value="1"/>
</dbReference>
<dbReference type="InterPro" id="IPR007527">
    <property type="entry name" value="Znf_SWIM"/>
</dbReference>
<reference evidence="6 7" key="1">
    <citation type="journal article" date="2020" name="IScience">
        <title>Genome Sequencing of the Endangered Kingdonia uniflora (Circaeasteraceae, Ranunculales) Reveals Potential Mechanisms of Evolutionary Specialization.</title>
        <authorList>
            <person name="Sun Y."/>
            <person name="Deng T."/>
            <person name="Zhang A."/>
            <person name="Moore M.J."/>
            <person name="Landis J.B."/>
            <person name="Lin N."/>
            <person name="Zhang H."/>
            <person name="Zhang X."/>
            <person name="Huang J."/>
            <person name="Zhang X."/>
            <person name="Sun H."/>
            <person name="Wang H."/>
        </authorList>
    </citation>
    <scope>NUCLEOTIDE SEQUENCE [LARGE SCALE GENOMIC DNA]</scope>
    <source>
        <strain evidence="6">TB1705</strain>
        <tissue evidence="6">Leaf</tissue>
    </source>
</reference>
<evidence type="ECO:0000256" key="4">
    <source>
        <dbReference type="PROSITE-ProRule" id="PRU00325"/>
    </source>
</evidence>
<dbReference type="OrthoDB" id="1107596at2759"/>